<dbReference type="GO" id="GO:0044096">
    <property type="term" value="C:type IV pilus"/>
    <property type="evidence" value="ECO:0007669"/>
    <property type="project" value="TreeGrafter"/>
</dbReference>
<evidence type="ECO:0000313" key="6">
    <source>
        <dbReference type="Proteomes" id="UP000238261"/>
    </source>
</evidence>
<protein>
    <submittedName>
        <fullName evidence="5">Prepilin-type cleavage/methylation domain-containing protein</fullName>
    </submittedName>
</protein>
<dbReference type="EMBL" id="MDEG01000001">
    <property type="protein sequence ID" value="PPU99829.1"/>
    <property type="molecule type" value="Genomic_DNA"/>
</dbReference>
<dbReference type="InterPro" id="IPR045584">
    <property type="entry name" value="Pilin-like"/>
</dbReference>
<evidence type="ECO:0000256" key="1">
    <source>
        <dbReference type="ARBA" id="ARBA00005233"/>
    </source>
</evidence>
<feature type="transmembrane region" description="Helical" evidence="4">
    <location>
        <begin position="12"/>
        <end position="30"/>
    </location>
</feature>
<dbReference type="InterPro" id="IPR012902">
    <property type="entry name" value="N_methyl_site"/>
</dbReference>
<dbReference type="PANTHER" id="PTHR30093">
    <property type="entry name" value="GENERAL SECRETION PATHWAY PROTEIN G"/>
    <property type="match status" value="1"/>
</dbReference>
<dbReference type="NCBIfam" id="TIGR02532">
    <property type="entry name" value="IV_pilin_GFxxxE"/>
    <property type="match status" value="1"/>
</dbReference>
<dbReference type="Proteomes" id="UP000238261">
    <property type="component" value="Unassembled WGS sequence"/>
</dbReference>
<accession>A0A2S7F3H0</accession>
<dbReference type="AlphaFoldDB" id="A0A2S7F3H0"/>
<evidence type="ECO:0000256" key="2">
    <source>
        <dbReference type="ARBA" id="ARBA00022481"/>
    </source>
</evidence>
<evidence type="ECO:0000256" key="3">
    <source>
        <dbReference type="RuleBase" id="RU000389"/>
    </source>
</evidence>
<gene>
    <name evidence="5" type="ORF">XhyaCFBP1156_01335</name>
</gene>
<dbReference type="InterPro" id="IPR001082">
    <property type="entry name" value="Pilin"/>
</dbReference>
<evidence type="ECO:0000256" key="4">
    <source>
        <dbReference type="SAM" id="Phobius"/>
    </source>
</evidence>
<keyword evidence="4" id="KW-1133">Transmembrane helix</keyword>
<keyword evidence="3" id="KW-0281">Fimbrium</keyword>
<evidence type="ECO:0000313" key="5">
    <source>
        <dbReference type="EMBL" id="PPU99829.1"/>
    </source>
</evidence>
<sequence length="145" mass="14897">MKKQQGFTLIELMIVIAIIAILAAIALPMYQDYVAKSQVSAGLAEITPGKVQAETRIAEGKAVTTTQADVGLQASTSRCGIAVSVDPSGAATLTCTLKGNAQINGQTIQWTRAADTANGTTGVWTCTTAVVEKLRPATCGAAATN</sequence>
<proteinExistence type="inferred from homology"/>
<keyword evidence="6" id="KW-1185">Reference proteome</keyword>
<reference evidence="6" key="1">
    <citation type="submission" date="2016-08" db="EMBL/GenBank/DDBJ databases">
        <authorList>
            <person name="Merda D."/>
            <person name="Briand M."/>
            <person name="Taghouti G."/>
            <person name="Carrere S."/>
            <person name="Gouzy J."/>
            <person name="Portier P."/>
            <person name="Jacques M.-A."/>
            <person name="Fischer-Le Saux M."/>
        </authorList>
    </citation>
    <scope>NUCLEOTIDE SEQUENCE [LARGE SCALE GENOMIC DNA]</scope>
    <source>
        <strain evidence="6">CFBP1156</strain>
    </source>
</reference>
<dbReference type="Gene3D" id="3.30.700.10">
    <property type="entry name" value="Glycoprotein, Type 4 Pilin"/>
    <property type="match status" value="1"/>
</dbReference>
<dbReference type="PANTHER" id="PTHR30093:SF34">
    <property type="entry name" value="PREPILIN PEPTIDASE-DEPENDENT PROTEIN D"/>
    <property type="match status" value="1"/>
</dbReference>
<keyword evidence="2" id="KW-0488">Methylation</keyword>
<keyword evidence="4" id="KW-0812">Transmembrane</keyword>
<dbReference type="GO" id="GO:0007155">
    <property type="term" value="P:cell adhesion"/>
    <property type="evidence" value="ECO:0007669"/>
    <property type="project" value="InterPro"/>
</dbReference>
<dbReference type="Pfam" id="PF07963">
    <property type="entry name" value="N_methyl"/>
    <property type="match status" value="1"/>
</dbReference>
<name>A0A2S7F3H0_9XANT</name>
<dbReference type="PROSITE" id="PS00409">
    <property type="entry name" value="PROKAR_NTER_METHYL"/>
    <property type="match status" value="1"/>
</dbReference>
<dbReference type="RefSeq" id="WP_046978037.1">
    <property type="nucleotide sequence ID" value="NZ_CP043476.1"/>
</dbReference>
<comment type="similarity">
    <text evidence="1 3">Belongs to the N-Me-Phe pilin family.</text>
</comment>
<organism evidence="5 6">
    <name type="scientific">Xanthomonas hyacinthi</name>
    <dbReference type="NCBI Taxonomy" id="56455"/>
    <lineage>
        <taxon>Bacteria</taxon>
        <taxon>Pseudomonadati</taxon>
        <taxon>Pseudomonadota</taxon>
        <taxon>Gammaproteobacteria</taxon>
        <taxon>Lysobacterales</taxon>
        <taxon>Lysobacteraceae</taxon>
        <taxon>Xanthomonas</taxon>
    </lineage>
</organism>
<dbReference type="GO" id="GO:0043107">
    <property type="term" value="P:type IV pilus-dependent motility"/>
    <property type="evidence" value="ECO:0007669"/>
    <property type="project" value="TreeGrafter"/>
</dbReference>
<dbReference type="OrthoDB" id="5767514at2"/>
<dbReference type="Pfam" id="PF00114">
    <property type="entry name" value="Pilin"/>
    <property type="match status" value="1"/>
</dbReference>
<keyword evidence="4" id="KW-0472">Membrane</keyword>
<comment type="caution">
    <text evidence="5">The sequence shown here is derived from an EMBL/GenBank/DDBJ whole genome shotgun (WGS) entry which is preliminary data.</text>
</comment>
<dbReference type="SUPFAM" id="SSF54523">
    <property type="entry name" value="Pili subunits"/>
    <property type="match status" value="1"/>
</dbReference>